<keyword evidence="5" id="KW-0413">Isomerase</keyword>
<evidence type="ECO:0000313" key="11">
    <source>
        <dbReference type="EMBL" id="SIS07843.1"/>
    </source>
</evidence>
<evidence type="ECO:0000256" key="4">
    <source>
        <dbReference type="ARBA" id="ARBA00022840"/>
    </source>
</evidence>
<gene>
    <name evidence="11" type="ORF">SAMN05421752_1103</name>
</gene>
<proteinExistence type="predicted"/>
<evidence type="ECO:0000256" key="3">
    <source>
        <dbReference type="ARBA" id="ARBA00022806"/>
    </source>
</evidence>
<dbReference type="Proteomes" id="UP000185936">
    <property type="component" value="Unassembled WGS sequence"/>
</dbReference>
<dbReference type="InterPro" id="IPR027417">
    <property type="entry name" value="P-loop_NTPase"/>
</dbReference>
<keyword evidence="2 9" id="KW-0378">Hydrolase</keyword>
<dbReference type="EC" id="5.6.2.4" evidence="7"/>
<dbReference type="OrthoDB" id="203178at2157"/>
<name>A0A1N7G5G1_9EURY</name>
<dbReference type="GO" id="GO:0000725">
    <property type="term" value="P:recombinational repair"/>
    <property type="evidence" value="ECO:0007669"/>
    <property type="project" value="TreeGrafter"/>
</dbReference>
<dbReference type="RefSeq" id="WP_076609758.1">
    <property type="nucleotide sequence ID" value="NZ_FTNR01000010.1"/>
</dbReference>
<keyword evidence="1 9" id="KW-0547">Nucleotide-binding</keyword>
<dbReference type="PANTHER" id="PTHR11070">
    <property type="entry name" value="UVRD / RECB / PCRA DNA HELICASE FAMILY MEMBER"/>
    <property type="match status" value="1"/>
</dbReference>
<keyword evidence="12" id="KW-1185">Reference proteome</keyword>
<evidence type="ECO:0000256" key="2">
    <source>
        <dbReference type="ARBA" id="ARBA00022801"/>
    </source>
</evidence>
<dbReference type="SUPFAM" id="SSF52540">
    <property type="entry name" value="P-loop containing nucleoside triphosphate hydrolases"/>
    <property type="match status" value="1"/>
</dbReference>
<feature type="domain" description="UvrD-like helicase ATP-binding" evidence="10">
    <location>
        <begin position="1"/>
        <end position="314"/>
    </location>
</feature>
<dbReference type="InterPro" id="IPR000212">
    <property type="entry name" value="DNA_helicase_UvrD/REP"/>
</dbReference>
<dbReference type="STRING" id="308853.SAMN05421752_1103"/>
<accession>A0A1N7G5G1</accession>
<evidence type="ECO:0000256" key="1">
    <source>
        <dbReference type="ARBA" id="ARBA00022741"/>
    </source>
</evidence>
<evidence type="ECO:0000256" key="7">
    <source>
        <dbReference type="ARBA" id="ARBA00034808"/>
    </source>
</evidence>
<keyword evidence="3 9" id="KW-0347">Helicase</keyword>
<evidence type="ECO:0000256" key="5">
    <source>
        <dbReference type="ARBA" id="ARBA00023235"/>
    </source>
</evidence>
<evidence type="ECO:0000259" key="10">
    <source>
        <dbReference type="PROSITE" id="PS51198"/>
    </source>
</evidence>
<dbReference type="PROSITE" id="PS51198">
    <property type="entry name" value="UVRD_HELICASE_ATP_BIND"/>
    <property type="match status" value="1"/>
</dbReference>
<reference evidence="12" key="1">
    <citation type="submission" date="2017-01" db="EMBL/GenBank/DDBJ databases">
        <authorList>
            <person name="Varghese N."/>
            <person name="Submissions S."/>
        </authorList>
    </citation>
    <scope>NUCLEOTIDE SEQUENCE [LARGE SCALE GENOMIC DNA]</scope>
    <source>
        <strain evidence="12">type strain: HArc-</strain>
    </source>
</reference>
<comment type="catalytic activity">
    <reaction evidence="6">
        <text>Couples ATP hydrolysis with the unwinding of duplex DNA by translocating in the 3'-5' direction.</text>
        <dbReference type="EC" id="5.6.2.4"/>
    </reaction>
</comment>
<evidence type="ECO:0000256" key="9">
    <source>
        <dbReference type="PROSITE-ProRule" id="PRU00560"/>
    </source>
</evidence>
<dbReference type="GO" id="GO:0005524">
    <property type="term" value="F:ATP binding"/>
    <property type="evidence" value="ECO:0007669"/>
    <property type="project" value="UniProtKB-UniRule"/>
</dbReference>
<dbReference type="Pfam" id="PF13361">
    <property type="entry name" value="UvrD_C"/>
    <property type="match status" value="1"/>
</dbReference>
<evidence type="ECO:0000256" key="8">
    <source>
        <dbReference type="ARBA" id="ARBA00048988"/>
    </source>
</evidence>
<dbReference type="PANTHER" id="PTHR11070:SF2">
    <property type="entry name" value="ATP-DEPENDENT DNA HELICASE SRS2"/>
    <property type="match status" value="1"/>
</dbReference>
<comment type="catalytic activity">
    <reaction evidence="8">
        <text>ATP + H2O = ADP + phosphate + H(+)</text>
        <dbReference type="Rhea" id="RHEA:13065"/>
        <dbReference type="ChEBI" id="CHEBI:15377"/>
        <dbReference type="ChEBI" id="CHEBI:15378"/>
        <dbReference type="ChEBI" id="CHEBI:30616"/>
        <dbReference type="ChEBI" id="CHEBI:43474"/>
        <dbReference type="ChEBI" id="CHEBI:456216"/>
        <dbReference type="EC" id="5.6.2.4"/>
    </reaction>
</comment>
<dbReference type="Pfam" id="PF00580">
    <property type="entry name" value="UvrD-helicase"/>
    <property type="match status" value="1"/>
</dbReference>
<dbReference type="GO" id="GO:0016787">
    <property type="term" value="F:hydrolase activity"/>
    <property type="evidence" value="ECO:0007669"/>
    <property type="project" value="UniProtKB-UniRule"/>
</dbReference>
<dbReference type="GO" id="GO:0043138">
    <property type="term" value="F:3'-5' DNA helicase activity"/>
    <property type="evidence" value="ECO:0007669"/>
    <property type="project" value="UniProtKB-EC"/>
</dbReference>
<sequence length="591" mass="66299">MIPDADELNDADVYRIRGVPGAGKTTEILHRTEELLDDGYELDDFRWISFTNSHARDLVIDLCGGDGPFTPDDFDTVAERVTTLHSLVKSLNGVNGDDIVTGAGDDDTIHEFFTDRGIRFKPSGNLLRKAEEDESREMSEGEKLLAIDQWLMQHGDAIDASRVELTPEWIDEVPVDTTYAGSEVAAILAEYRAWKDEQGLYEHHDYICEYATKLHEEPQYARWPDCSVLFIDEFQDYAPAEYLILREWMDADQYDLAVIAGDENQSIYSFKGAKPWLFDETPVDVENVRRQSYRCPEAVTRVARGILPESGINSALDDEGVAREQSLWTDVEAAELALSLLDRHDADDGGDVYLLARTNRHAKSIARALRKQGVPFSGIGMKFAPAYADPEETHPWTDRWIDVAELLRGMAAGTDVLDYEDAYQLIDAAVASDRRWRQCDADYAGPPADVEDAPDVPIWTAFPGCSDISDIAQKLETGGWRKKMVLTAAESPGVDIREAAENIKIGTIHAAKGRQAPAVVTFAGYPRNLAEKWWDDDEFRAEERRLYYVAATRASEELVIAREFFSGKQMPLFRDGLPHSTTDSTETQHAD</sequence>
<evidence type="ECO:0000313" key="12">
    <source>
        <dbReference type="Proteomes" id="UP000185936"/>
    </source>
</evidence>
<keyword evidence="4 9" id="KW-0067">ATP-binding</keyword>
<evidence type="ECO:0000256" key="6">
    <source>
        <dbReference type="ARBA" id="ARBA00034617"/>
    </source>
</evidence>
<dbReference type="InterPro" id="IPR014017">
    <property type="entry name" value="DNA_helicase_UvrD-like_C"/>
</dbReference>
<dbReference type="AlphaFoldDB" id="A0A1N7G5G1"/>
<dbReference type="GO" id="GO:0003677">
    <property type="term" value="F:DNA binding"/>
    <property type="evidence" value="ECO:0007669"/>
    <property type="project" value="InterPro"/>
</dbReference>
<feature type="binding site" evidence="9">
    <location>
        <begin position="18"/>
        <end position="25"/>
    </location>
    <ligand>
        <name>ATP</name>
        <dbReference type="ChEBI" id="CHEBI:30616"/>
    </ligand>
</feature>
<dbReference type="InterPro" id="IPR014016">
    <property type="entry name" value="UvrD-like_ATP-bd"/>
</dbReference>
<protein>
    <recommendedName>
        <fullName evidence="7">DNA 3'-5' helicase</fullName>
        <ecNumber evidence="7">5.6.2.4</ecNumber>
    </recommendedName>
</protein>
<dbReference type="Gene3D" id="3.40.50.300">
    <property type="entry name" value="P-loop containing nucleotide triphosphate hydrolases"/>
    <property type="match status" value="2"/>
</dbReference>
<organism evidence="11 12">
    <name type="scientific">Natronorubrum thiooxidans</name>
    <dbReference type="NCBI Taxonomy" id="308853"/>
    <lineage>
        <taxon>Archaea</taxon>
        <taxon>Methanobacteriati</taxon>
        <taxon>Methanobacteriota</taxon>
        <taxon>Stenosarchaea group</taxon>
        <taxon>Halobacteria</taxon>
        <taxon>Halobacteriales</taxon>
        <taxon>Natrialbaceae</taxon>
        <taxon>Natronorubrum</taxon>
    </lineage>
</organism>
<dbReference type="EMBL" id="FTNR01000010">
    <property type="protein sequence ID" value="SIS07843.1"/>
    <property type="molecule type" value="Genomic_DNA"/>
</dbReference>